<accession>A0ABV9LYR9</accession>
<dbReference type="SUPFAM" id="SSF46689">
    <property type="entry name" value="Homeodomain-like"/>
    <property type="match status" value="1"/>
</dbReference>
<keyword evidence="2" id="KW-0238">DNA-binding</keyword>
<keyword evidence="3" id="KW-0804">Transcription</keyword>
<dbReference type="InterPro" id="IPR047640">
    <property type="entry name" value="RpiR-like"/>
</dbReference>
<dbReference type="Pfam" id="PF01418">
    <property type="entry name" value="HTH_6"/>
    <property type="match status" value="1"/>
</dbReference>
<evidence type="ECO:0000259" key="5">
    <source>
        <dbReference type="PROSITE" id="PS51464"/>
    </source>
</evidence>
<evidence type="ECO:0000259" key="4">
    <source>
        <dbReference type="PROSITE" id="PS51071"/>
    </source>
</evidence>
<protein>
    <submittedName>
        <fullName evidence="6">SIS domain-containing protein</fullName>
    </submittedName>
</protein>
<feature type="domain" description="SIS" evidence="5">
    <location>
        <begin position="124"/>
        <end position="264"/>
    </location>
</feature>
<dbReference type="Gene3D" id="1.10.10.10">
    <property type="entry name" value="Winged helix-like DNA-binding domain superfamily/Winged helix DNA-binding domain"/>
    <property type="match status" value="1"/>
</dbReference>
<gene>
    <name evidence="6" type="ORF">ACFO4O_11390</name>
</gene>
<dbReference type="CDD" id="cd05013">
    <property type="entry name" value="SIS_RpiR"/>
    <property type="match status" value="1"/>
</dbReference>
<dbReference type="InterPro" id="IPR035472">
    <property type="entry name" value="RpiR-like_SIS"/>
</dbReference>
<dbReference type="SUPFAM" id="SSF53697">
    <property type="entry name" value="SIS domain"/>
    <property type="match status" value="1"/>
</dbReference>
<evidence type="ECO:0000256" key="2">
    <source>
        <dbReference type="ARBA" id="ARBA00023125"/>
    </source>
</evidence>
<dbReference type="EMBL" id="JBHSGU010000005">
    <property type="protein sequence ID" value="MFC4700765.1"/>
    <property type="molecule type" value="Genomic_DNA"/>
</dbReference>
<dbReference type="InterPro" id="IPR000281">
    <property type="entry name" value="HTH_RpiR"/>
</dbReference>
<comment type="caution">
    <text evidence="6">The sequence shown here is derived from an EMBL/GenBank/DDBJ whole genome shotgun (WGS) entry which is preliminary data.</text>
</comment>
<evidence type="ECO:0000313" key="7">
    <source>
        <dbReference type="Proteomes" id="UP001595897"/>
    </source>
</evidence>
<dbReference type="PROSITE" id="PS51464">
    <property type="entry name" value="SIS"/>
    <property type="match status" value="1"/>
</dbReference>
<dbReference type="RefSeq" id="WP_382408599.1">
    <property type="nucleotide sequence ID" value="NZ_JBHSGU010000005.1"/>
</dbReference>
<evidence type="ECO:0000256" key="1">
    <source>
        <dbReference type="ARBA" id="ARBA00023015"/>
    </source>
</evidence>
<name>A0ABV9LYR9_9ALTE</name>
<evidence type="ECO:0000256" key="3">
    <source>
        <dbReference type="ARBA" id="ARBA00023163"/>
    </source>
</evidence>
<keyword evidence="1" id="KW-0805">Transcription regulation</keyword>
<organism evidence="6 7">
    <name type="scientific">Glaciecola siphonariae</name>
    <dbReference type="NCBI Taxonomy" id="521012"/>
    <lineage>
        <taxon>Bacteria</taxon>
        <taxon>Pseudomonadati</taxon>
        <taxon>Pseudomonadota</taxon>
        <taxon>Gammaproteobacteria</taxon>
        <taxon>Alteromonadales</taxon>
        <taxon>Alteromonadaceae</taxon>
        <taxon>Glaciecola</taxon>
    </lineage>
</organism>
<feature type="domain" description="HTH rpiR-type" evidence="4">
    <location>
        <begin position="1"/>
        <end position="77"/>
    </location>
</feature>
<keyword evidence="7" id="KW-1185">Reference proteome</keyword>
<dbReference type="InterPro" id="IPR009057">
    <property type="entry name" value="Homeodomain-like_sf"/>
</dbReference>
<sequence length="282" mass="30699">MAAFSKIKALLPSLSQSEEKLANYLLTSPGALRDLSSQKLATTVGVSQSTVVKFAQKLKYKGYPALKLAILEDIKNLQTDHQKLHGSISVDDDYEIMSSKLLQSKIAVLNQTKNLNDRYALLDAVNLLEKANRVLITGLGGSALVGKDFSFKLQKLGITAISEIDGHAQLAIASTLGKQDLVFALSESGATREVVNVVNEARANDTPVISVTKFGDTPVSIHAKVRLYSVAEEAATRISSILARTAQELVIDMLFISLMQKSSSRRSLLEKSRDVVSQFRNH</sequence>
<reference evidence="7" key="1">
    <citation type="journal article" date="2019" name="Int. J. Syst. Evol. Microbiol.">
        <title>The Global Catalogue of Microorganisms (GCM) 10K type strain sequencing project: providing services to taxonomists for standard genome sequencing and annotation.</title>
        <authorList>
            <consortium name="The Broad Institute Genomics Platform"/>
            <consortium name="The Broad Institute Genome Sequencing Center for Infectious Disease"/>
            <person name="Wu L."/>
            <person name="Ma J."/>
        </authorList>
    </citation>
    <scope>NUCLEOTIDE SEQUENCE [LARGE SCALE GENOMIC DNA]</scope>
    <source>
        <strain evidence="7">KACC 12507</strain>
    </source>
</reference>
<proteinExistence type="predicted"/>
<dbReference type="InterPro" id="IPR036388">
    <property type="entry name" value="WH-like_DNA-bd_sf"/>
</dbReference>
<dbReference type="Gene3D" id="3.40.50.10490">
    <property type="entry name" value="Glucose-6-phosphate isomerase like protein, domain 1"/>
    <property type="match status" value="1"/>
</dbReference>
<dbReference type="PANTHER" id="PTHR30514">
    <property type="entry name" value="GLUCOKINASE"/>
    <property type="match status" value="1"/>
</dbReference>
<evidence type="ECO:0000313" key="6">
    <source>
        <dbReference type="EMBL" id="MFC4700765.1"/>
    </source>
</evidence>
<dbReference type="Proteomes" id="UP001595897">
    <property type="component" value="Unassembled WGS sequence"/>
</dbReference>
<dbReference type="PROSITE" id="PS51071">
    <property type="entry name" value="HTH_RPIR"/>
    <property type="match status" value="1"/>
</dbReference>
<dbReference type="InterPro" id="IPR001347">
    <property type="entry name" value="SIS_dom"/>
</dbReference>
<dbReference type="Pfam" id="PF01380">
    <property type="entry name" value="SIS"/>
    <property type="match status" value="1"/>
</dbReference>
<dbReference type="PANTHER" id="PTHR30514:SF17">
    <property type="entry name" value="HTH-TYPE TRANSCRIPTIONAL REGULATOR MURR"/>
    <property type="match status" value="1"/>
</dbReference>
<dbReference type="InterPro" id="IPR046348">
    <property type="entry name" value="SIS_dom_sf"/>
</dbReference>